<dbReference type="InterPro" id="IPR050631">
    <property type="entry name" value="PheA/TfdB_FAD_monoxygenase"/>
</dbReference>
<feature type="region of interest" description="Disordered" evidence="2">
    <location>
        <begin position="1"/>
        <end position="36"/>
    </location>
</feature>
<keyword evidence="4" id="KW-0503">Monooxygenase</keyword>
<comment type="caution">
    <text evidence="4">The sequence shown here is derived from an EMBL/GenBank/DDBJ whole genome shotgun (WGS) entry which is preliminary data.</text>
</comment>
<accession>A0ABW2P0C5</accession>
<name>A0ABW2P0C5_9ACTN</name>
<dbReference type="EMBL" id="JBHTCG010000007">
    <property type="protein sequence ID" value="MFC7383096.1"/>
    <property type="molecule type" value="Genomic_DNA"/>
</dbReference>
<evidence type="ECO:0000256" key="1">
    <source>
        <dbReference type="ARBA" id="ARBA00023002"/>
    </source>
</evidence>
<proteinExistence type="predicted"/>
<reference evidence="5" key="1">
    <citation type="journal article" date="2019" name="Int. J. Syst. Evol. Microbiol.">
        <title>The Global Catalogue of Microorganisms (GCM) 10K type strain sequencing project: providing services to taxonomists for standard genome sequencing and annotation.</title>
        <authorList>
            <consortium name="The Broad Institute Genomics Platform"/>
            <consortium name="The Broad Institute Genome Sequencing Center for Infectious Disease"/>
            <person name="Wu L."/>
            <person name="Ma J."/>
        </authorList>
    </citation>
    <scope>NUCLEOTIDE SEQUENCE [LARGE SCALE GENOMIC DNA]</scope>
    <source>
        <strain evidence="5">CECT 7649</strain>
    </source>
</reference>
<dbReference type="SUPFAM" id="SSF51905">
    <property type="entry name" value="FAD/NAD(P)-binding domain"/>
    <property type="match status" value="1"/>
</dbReference>
<protein>
    <submittedName>
        <fullName evidence="4">FAD-dependent monooxygenase</fullName>
    </submittedName>
</protein>
<evidence type="ECO:0000256" key="2">
    <source>
        <dbReference type="SAM" id="MobiDB-lite"/>
    </source>
</evidence>
<dbReference type="PRINTS" id="PR00420">
    <property type="entry name" value="RNGMNOXGNASE"/>
</dbReference>
<dbReference type="InterPro" id="IPR002938">
    <property type="entry name" value="FAD-bd"/>
</dbReference>
<organism evidence="4 5">
    <name type="scientific">Sphaerisporangium rhizosphaerae</name>
    <dbReference type="NCBI Taxonomy" id="2269375"/>
    <lineage>
        <taxon>Bacteria</taxon>
        <taxon>Bacillati</taxon>
        <taxon>Actinomycetota</taxon>
        <taxon>Actinomycetes</taxon>
        <taxon>Streptosporangiales</taxon>
        <taxon>Streptosporangiaceae</taxon>
        <taxon>Sphaerisporangium</taxon>
    </lineage>
</organism>
<feature type="domain" description="FAD-binding" evidence="3">
    <location>
        <begin position="41"/>
        <end position="385"/>
    </location>
</feature>
<dbReference type="InterPro" id="IPR036188">
    <property type="entry name" value="FAD/NAD-bd_sf"/>
</dbReference>
<evidence type="ECO:0000313" key="5">
    <source>
        <dbReference type="Proteomes" id="UP001596496"/>
    </source>
</evidence>
<evidence type="ECO:0000259" key="3">
    <source>
        <dbReference type="Pfam" id="PF01494"/>
    </source>
</evidence>
<dbReference type="PANTHER" id="PTHR43476">
    <property type="entry name" value="3-(3-HYDROXY-PHENYL)PROPIONATE/3-HYDROXYCINNAMIC ACID HYDROXYLASE"/>
    <property type="match status" value="1"/>
</dbReference>
<dbReference type="Gene3D" id="3.50.50.60">
    <property type="entry name" value="FAD/NAD(P)-binding domain"/>
    <property type="match status" value="2"/>
</dbReference>
<keyword evidence="5" id="KW-1185">Reference proteome</keyword>
<dbReference type="GO" id="GO:0004497">
    <property type="term" value="F:monooxygenase activity"/>
    <property type="evidence" value="ECO:0007669"/>
    <property type="project" value="UniProtKB-KW"/>
</dbReference>
<dbReference type="PANTHER" id="PTHR43476:SF5">
    <property type="entry name" value="FAD-DEPENDENT MONOOXYGENASE"/>
    <property type="match status" value="1"/>
</dbReference>
<sequence length="448" mass="48142">MTDTGRHTTAGPTADTRRDITADTGVDTDQDVGKSPERQIETDFCVVGGGPAGLTLALVLLRSGARVTLVERASSFDREYRGEILQPGGTALLDSLGVLAGARERGSHEHDRFQLVDRGRVLLDGDYRRLPGPHNHLLAIPQPHLLQELLEHCLRHDRFTYLGGTRVTGLLEEDGAVRGALCEGRGGRHAIVAHCVVGADGRYSKVRRLAGIGYTRLDVFDQDVLWFKLPAAGAPPRVVRVFLDGGNPVLTYASVPDGVQVGWTLPHKGYAALAAEGVDHVKRQICAAIPEYADLVRERIGALTDLTLLDVFAGGADRWVRDGLVLIGDSAHTHGPIGAQGINLAIQDAVAVHPILLASLRSRDARASFLGAFTLRRRPSVDSMTRIQRAQSRVMLSTGGFASMVRPALARVVSRSPVYRSMLKKIAYGDPGLRVSAELFVPGAASPA</sequence>
<dbReference type="Pfam" id="PF01494">
    <property type="entry name" value="FAD_binding_3"/>
    <property type="match status" value="1"/>
</dbReference>
<keyword evidence="1" id="KW-0560">Oxidoreductase</keyword>
<evidence type="ECO:0000313" key="4">
    <source>
        <dbReference type="EMBL" id="MFC7383096.1"/>
    </source>
</evidence>
<dbReference type="Proteomes" id="UP001596496">
    <property type="component" value="Unassembled WGS sequence"/>
</dbReference>
<dbReference type="RefSeq" id="WP_380826507.1">
    <property type="nucleotide sequence ID" value="NZ_JBHTCG010000007.1"/>
</dbReference>
<gene>
    <name evidence="4" type="ORF">ACFQSB_12825</name>
</gene>